<dbReference type="OrthoDB" id="965457at2759"/>
<dbReference type="EMBL" id="JABFAD010000004">
    <property type="protein sequence ID" value="MBA0795946.1"/>
    <property type="molecule type" value="Genomic_DNA"/>
</dbReference>
<dbReference type="AlphaFoldDB" id="A0A7J9GEG2"/>
<evidence type="ECO:0000313" key="3">
    <source>
        <dbReference type="Proteomes" id="UP000593560"/>
    </source>
</evidence>
<keyword evidence="1" id="KW-1133">Transmembrane helix</keyword>
<accession>A0A7J9GEG2</accession>
<dbReference type="Proteomes" id="UP000593560">
    <property type="component" value="Unassembled WGS sequence"/>
</dbReference>
<sequence length="111" mass="12700">MRQQRRMKRTCAAWIAASVSALIAYPHIGFTGFCRFVATSIMMLSDWKMFRSLSIALMFRHILLTVLKWCSSRRGLKTGNSKALETTVLLVTEVFKTLLSIALCAARWILW</sequence>
<keyword evidence="1" id="KW-0812">Transmembrane</keyword>
<gene>
    <name evidence="2" type="ORF">Gohar_006765</name>
</gene>
<keyword evidence="1" id="KW-0472">Membrane</keyword>
<comment type="caution">
    <text evidence="2">The sequence shown here is derived from an EMBL/GenBank/DDBJ whole genome shotgun (WGS) entry which is preliminary data.</text>
</comment>
<reference evidence="2 3" key="1">
    <citation type="journal article" date="2019" name="Genome Biol. Evol.">
        <title>Insights into the evolution of the New World diploid cottons (Gossypium, subgenus Houzingenia) based on genome sequencing.</title>
        <authorList>
            <person name="Grover C.E."/>
            <person name="Arick M.A. 2nd"/>
            <person name="Thrash A."/>
            <person name="Conover J.L."/>
            <person name="Sanders W.S."/>
            <person name="Peterson D.G."/>
            <person name="Frelichowski J.E."/>
            <person name="Scheffler J.A."/>
            <person name="Scheffler B.E."/>
            <person name="Wendel J.F."/>
        </authorList>
    </citation>
    <scope>NUCLEOTIDE SEQUENCE [LARGE SCALE GENOMIC DNA]</scope>
    <source>
        <strain evidence="2">0</strain>
        <tissue evidence="2">Leaf</tissue>
    </source>
</reference>
<feature type="transmembrane region" description="Helical" evidence="1">
    <location>
        <begin position="88"/>
        <end position="110"/>
    </location>
</feature>
<proteinExistence type="predicted"/>
<name>A0A7J9GEG2_9ROSI</name>
<organism evidence="2 3">
    <name type="scientific">Gossypium harknessii</name>
    <dbReference type="NCBI Taxonomy" id="34285"/>
    <lineage>
        <taxon>Eukaryota</taxon>
        <taxon>Viridiplantae</taxon>
        <taxon>Streptophyta</taxon>
        <taxon>Embryophyta</taxon>
        <taxon>Tracheophyta</taxon>
        <taxon>Spermatophyta</taxon>
        <taxon>Magnoliopsida</taxon>
        <taxon>eudicotyledons</taxon>
        <taxon>Gunneridae</taxon>
        <taxon>Pentapetalae</taxon>
        <taxon>rosids</taxon>
        <taxon>malvids</taxon>
        <taxon>Malvales</taxon>
        <taxon>Malvaceae</taxon>
        <taxon>Malvoideae</taxon>
        <taxon>Gossypium</taxon>
    </lineage>
</organism>
<evidence type="ECO:0000256" key="1">
    <source>
        <dbReference type="SAM" id="Phobius"/>
    </source>
</evidence>
<keyword evidence="3" id="KW-1185">Reference proteome</keyword>
<feature type="transmembrane region" description="Helical" evidence="1">
    <location>
        <begin position="50"/>
        <end position="67"/>
    </location>
</feature>
<evidence type="ECO:0000313" key="2">
    <source>
        <dbReference type="EMBL" id="MBA0795946.1"/>
    </source>
</evidence>
<protein>
    <submittedName>
        <fullName evidence="2">Uncharacterized protein</fullName>
    </submittedName>
</protein>